<evidence type="ECO:0000313" key="3">
    <source>
        <dbReference type="EMBL" id="KAL3534645.1"/>
    </source>
</evidence>
<keyword evidence="4" id="KW-1185">Reference proteome</keyword>
<evidence type="ECO:0000313" key="4">
    <source>
        <dbReference type="Proteomes" id="UP001630127"/>
    </source>
</evidence>
<sequence>MSKNSDINIIHNHDFSKGLHPWHPNCCQAYVESFDSSSYSRGKSTKFGSRYAVVKNRKKDWQGLEQDITSRVSTGIQQEITGKVKRKLAYEFEAVVRIYGNNVHSADVEATLGVQNSDNRMEYLSIAKVTATNKDWVQMKGMFLVNGSPSRVVIYLEGPPPGIDILLDSLVNPGFGVNIIANSNLNDGIQGWDPVGNCTLSVGTGSPCNLASIAIESHHHQPLSGRYILAQRRTEKWMGPSQKIKHKVKLHLTYQVSAHVRIGHGATSPQSVKVTFEMDNKWVDGGEVEIRDNKWHETAGSFRIEEQPSELMVSIHGPDKDMDLMVAGLQIFPVDRQVRFDFLKRQTDQVESPVQQWLRDLDKKDLKKAVEKLLKDLLEQYKGKFKHHDVNNEMMHRSFYRDKLGKDATQTCS</sequence>
<reference evidence="3 4" key="1">
    <citation type="submission" date="2024-11" db="EMBL/GenBank/DDBJ databases">
        <title>A near-complete genome assembly of Cinchona calisaya.</title>
        <authorList>
            <person name="Lian D.C."/>
            <person name="Zhao X.W."/>
            <person name="Wei L."/>
        </authorList>
    </citation>
    <scope>NUCLEOTIDE SEQUENCE [LARGE SCALE GENOMIC DNA]</scope>
    <source>
        <tissue evidence="3">Nenye</tissue>
    </source>
</reference>
<name>A0ABD3ATW5_9GENT</name>
<dbReference type="InterPro" id="IPR044846">
    <property type="entry name" value="GH10"/>
</dbReference>
<dbReference type="AlphaFoldDB" id="A0ABD3ATW5"/>
<dbReference type="Pfam" id="PF02018">
    <property type="entry name" value="CBM_4_9"/>
    <property type="match status" value="2"/>
</dbReference>
<dbReference type="InterPro" id="IPR017853">
    <property type="entry name" value="GH"/>
</dbReference>
<dbReference type="SUPFAM" id="SSF49785">
    <property type="entry name" value="Galactose-binding domain-like"/>
    <property type="match status" value="2"/>
</dbReference>
<feature type="domain" description="CBM-cenC" evidence="2">
    <location>
        <begin position="74"/>
        <end position="160"/>
    </location>
</feature>
<protein>
    <recommendedName>
        <fullName evidence="2">CBM-cenC domain-containing protein</fullName>
    </recommendedName>
</protein>
<dbReference type="EMBL" id="JBJUIK010000002">
    <property type="protein sequence ID" value="KAL3534645.1"/>
    <property type="molecule type" value="Genomic_DNA"/>
</dbReference>
<gene>
    <name evidence="3" type="ORF">ACH5RR_003106</name>
</gene>
<dbReference type="Proteomes" id="UP001630127">
    <property type="component" value="Unassembled WGS sequence"/>
</dbReference>
<dbReference type="GO" id="GO:0016787">
    <property type="term" value="F:hydrolase activity"/>
    <property type="evidence" value="ECO:0007669"/>
    <property type="project" value="UniProtKB-KW"/>
</dbReference>
<dbReference type="SUPFAM" id="SSF51445">
    <property type="entry name" value="(Trans)glycosidases"/>
    <property type="match status" value="1"/>
</dbReference>
<dbReference type="InterPro" id="IPR008979">
    <property type="entry name" value="Galactose-bd-like_sf"/>
</dbReference>
<dbReference type="PANTHER" id="PTHR31490">
    <property type="entry name" value="GLYCOSYL HYDROLASE"/>
    <property type="match status" value="1"/>
</dbReference>
<feature type="domain" description="CBM-cenC" evidence="2">
    <location>
        <begin position="178"/>
        <end position="319"/>
    </location>
</feature>
<dbReference type="InterPro" id="IPR003305">
    <property type="entry name" value="CenC_carb-bd"/>
</dbReference>
<keyword evidence="1" id="KW-0378">Hydrolase</keyword>
<comment type="caution">
    <text evidence="3">The sequence shown here is derived from an EMBL/GenBank/DDBJ whole genome shotgun (WGS) entry which is preliminary data.</text>
</comment>
<accession>A0ABD3ATW5</accession>
<evidence type="ECO:0000256" key="1">
    <source>
        <dbReference type="ARBA" id="ARBA00022801"/>
    </source>
</evidence>
<dbReference type="Gene3D" id="2.60.120.260">
    <property type="entry name" value="Galactose-binding domain-like"/>
    <property type="match status" value="2"/>
</dbReference>
<evidence type="ECO:0000259" key="2">
    <source>
        <dbReference type="Pfam" id="PF02018"/>
    </source>
</evidence>
<dbReference type="Gene3D" id="3.20.20.80">
    <property type="entry name" value="Glycosidases"/>
    <property type="match status" value="1"/>
</dbReference>
<proteinExistence type="predicted"/>
<organism evidence="3 4">
    <name type="scientific">Cinchona calisaya</name>
    <dbReference type="NCBI Taxonomy" id="153742"/>
    <lineage>
        <taxon>Eukaryota</taxon>
        <taxon>Viridiplantae</taxon>
        <taxon>Streptophyta</taxon>
        <taxon>Embryophyta</taxon>
        <taxon>Tracheophyta</taxon>
        <taxon>Spermatophyta</taxon>
        <taxon>Magnoliopsida</taxon>
        <taxon>eudicotyledons</taxon>
        <taxon>Gunneridae</taxon>
        <taxon>Pentapetalae</taxon>
        <taxon>asterids</taxon>
        <taxon>lamiids</taxon>
        <taxon>Gentianales</taxon>
        <taxon>Rubiaceae</taxon>
        <taxon>Cinchonoideae</taxon>
        <taxon>Cinchoneae</taxon>
        <taxon>Cinchona</taxon>
    </lineage>
</organism>
<dbReference type="PANTHER" id="PTHR31490:SF1">
    <property type="entry name" value="ENDO-1,4-BETA-XYLANASE 1"/>
    <property type="match status" value="1"/>
</dbReference>